<reference evidence="2 3" key="1">
    <citation type="journal article" date="2023" name="Genes (Basel)">
        <title>Chromosome-Level Genome Assembly and Circadian Gene Repertoire of the Patagonia Blennie Eleginops maclovinus-The Closest Ancestral Proxy of Antarctic Cryonotothenioids.</title>
        <authorList>
            <person name="Cheng C.C."/>
            <person name="Rivera-Colon A.G."/>
            <person name="Minhas B.F."/>
            <person name="Wilson L."/>
            <person name="Rayamajhi N."/>
            <person name="Vargas-Chacoff L."/>
            <person name="Catchen J.M."/>
        </authorList>
    </citation>
    <scope>NUCLEOTIDE SEQUENCE [LARGE SCALE GENOMIC DNA]</scope>
    <source>
        <strain evidence="2">JMC-PN-2008</strain>
    </source>
</reference>
<sequence length="71" mass="8051">MMINPITVCIARSRRLLRTLPSIAASSSVPARLYVSAQDPSLQQSSASILLRSREERTERARERARERRKG</sequence>
<name>A0AAN7X9L0_ELEMC</name>
<proteinExistence type="predicted"/>
<keyword evidence="3" id="KW-1185">Reference proteome</keyword>
<reference evidence="2 3" key="2">
    <citation type="journal article" date="2023" name="Mol. Biol. Evol.">
        <title>Genomics of Secondarily Temperate Adaptation in the Only Non-Antarctic Icefish.</title>
        <authorList>
            <person name="Rivera-Colon A.G."/>
            <person name="Rayamajhi N."/>
            <person name="Minhas B.F."/>
            <person name="Madrigal G."/>
            <person name="Bilyk K.T."/>
            <person name="Yoon V."/>
            <person name="Hune M."/>
            <person name="Gregory S."/>
            <person name="Cheng C.H.C."/>
            <person name="Catchen J.M."/>
        </authorList>
    </citation>
    <scope>NUCLEOTIDE SEQUENCE [LARGE SCALE GENOMIC DNA]</scope>
    <source>
        <strain evidence="2">JMC-PN-2008</strain>
    </source>
</reference>
<evidence type="ECO:0000313" key="3">
    <source>
        <dbReference type="Proteomes" id="UP001346869"/>
    </source>
</evidence>
<accession>A0AAN7X9L0</accession>
<dbReference type="EMBL" id="JAUZQC010000017">
    <property type="protein sequence ID" value="KAK5856569.1"/>
    <property type="molecule type" value="Genomic_DNA"/>
</dbReference>
<protein>
    <submittedName>
        <fullName evidence="2">Uncharacterized protein</fullName>
    </submittedName>
</protein>
<dbReference type="Proteomes" id="UP001346869">
    <property type="component" value="Unassembled WGS sequence"/>
</dbReference>
<organism evidence="2 3">
    <name type="scientific">Eleginops maclovinus</name>
    <name type="common">Patagonian blennie</name>
    <name type="synonym">Eleginus maclovinus</name>
    <dbReference type="NCBI Taxonomy" id="56733"/>
    <lineage>
        <taxon>Eukaryota</taxon>
        <taxon>Metazoa</taxon>
        <taxon>Chordata</taxon>
        <taxon>Craniata</taxon>
        <taxon>Vertebrata</taxon>
        <taxon>Euteleostomi</taxon>
        <taxon>Actinopterygii</taxon>
        <taxon>Neopterygii</taxon>
        <taxon>Teleostei</taxon>
        <taxon>Neoteleostei</taxon>
        <taxon>Acanthomorphata</taxon>
        <taxon>Eupercaria</taxon>
        <taxon>Perciformes</taxon>
        <taxon>Notothenioidei</taxon>
        <taxon>Eleginopidae</taxon>
        <taxon>Eleginops</taxon>
    </lineage>
</organism>
<feature type="region of interest" description="Disordered" evidence="1">
    <location>
        <begin position="45"/>
        <end position="71"/>
    </location>
</feature>
<comment type="caution">
    <text evidence="2">The sequence shown here is derived from an EMBL/GenBank/DDBJ whole genome shotgun (WGS) entry which is preliminary data.</text>
</comment>
<evidence type="ECO:0000256" key="1">
    <source>
        <dbReference type="SAM" id="MobiDB-lite"/>
    </source>
</evidence>
<dbReference type="AlphaFoldDB" id="A0AAN7X9L0"/>
<evidence type="ECO:0000313" key="2">
    <source>
        <dbReference type="EMBL" id="KAK5856569.1"/>
    </source>
</evidence>
<gene>
    <name evidence="2" type="ORF">PBY51_008154</name>
</gene>
<feature type="compositionally biased region" description="Basic and acidic residues" evidence="1">
    <location>
        <begin position="52"/>
        <end position="71"/>
    </location>
</feature>